<name>A0A5N6LB71_9ASTR</name>
<evidence type="ECO:0000313" key="3">
    <source>
        <dbReference type="Proteomes" id="UP000326396"/>
    </source>
</evidence>
<dbReference type="Proteomes" id="UP000326396">
    <property type="component" value="Unassembled WGS sequence"/>
</dbReference>
<keyword evidence="3" id="KW-1185">Reference proteome</keyword>
<dbReference type="PANTHER" id="PTHR32011">
    <property type="entry name" value="OS08G0472400 PROTEIN"/>
    <property type="match status" value="1"/>
</dbReference>
<protein>
    <recommendedName>
        <fullName evidence="4">Knr4/Smi1-like domain-containing protein</fullName>
    </recommendedName>
</protein>
<gene>
    <name evidence="2" type="ORF">E3N88_44732</name>
</gene>
<dbReference type="EMBL" id="SZYD01001940">
    <property type="protein sequence ID" value="KAD0137581.1"/>
    <property type="molecule type" value="Genomic_DNA"/>
</dbReference>
<evidence type="ECO:0000256" key="1">
    <source>
        <dbReference type="SAM" id="MobiDB-lite"/>
    </source>
</evidence>
<feature type="region of interest" description="Disordered" evidence="1">
    <location>
        <begin position="271"/>
        <end position="295"/>
    </location>
</feature>
<dbReference type="AlphaFoldDB" id="A0A5N6LB71"/>
<accession>A0A5N6LB71</accession>
<dbReference type="OrthoDB" id="1921190at2759"/>
<proteinExistence type="predicted"/>
<reference evidence="2 3" key="1">
    <citation type="submission" date="2019-05" db="EMBL/GenBank/DDBJ databases">
        <title>Mikania micrantha, genome provides insights into the molecular mechanism of rapid growth.</title>
        <authorList>
            <person name="Liu B."/>
        </authorList>
    </citation>
    <scope>NUCLEOTIDE SEQUENCE [LARGE SCALE GENOMIC DNA]</scope>
    <source>
        <strain evidence="2">NLD-2019</strain>
        <tissue evidence="2">Leaf</tissue>
    </source>
</reference>
<organism evidence="2 3">
    <name type="scientific">Mikania micrantha</name>
    <name type="common">bitter vine</name>
    <dbReference type="NCBI Taxonomy" id="192012"/>
    <lineage>
        <taxon>Eukaryota</taxon>
        <taxon>Viridiplantae</taxon>
        <taxon>Streptophyta</taxon>
        <taxon>Embryophyta</taxon>
        <taxon>Tracheophyta</taxon>
        <taxon>Spermatophyta</taxon>
        <taxon>Magnoliopsida</taxon>
        <taxon>eudicotyledons</taxon>
        <taxon>Gunneridae</taxon>
        <taxon>Pentapetalae</taxon>
        <taxon>asterids</taxon>
        <taxon>campanulids</taxon>
        <taxon>Asterales</taxon>
        <taxon>Asteraceae</taxon>
        <taxon>Asteroideae</taxon>
        <taxon>Heliantheae alliance</taxon>
        <taxon>Eupatorieae</taxon>
        <taxon>Mikania</taxon>
    </lineage>
</organism>
<evidence type="ECO:0008006" key="4">
    <source>
        <dbReference type="Google" id="ProtNLM"/>
    </source>
</evidence>
<sequence>MAATTATPPPVNRKTRPCFSFAAYSKDLIAHLHHHCNVPVAHGLTQTELSTIESNFNFSFPPDLRSILREGLPVGRGFPDWRSSSPQQLDILVNLPILGLCKDVSRKRFWYRRWGDRPEEDDDAVKLAKGFLKRSPVLVPVYQNCYISTVPCLSGNPVFYVNGSEIKVCSNDVIGWFHQIEFKDGVVSGMRLGHFLNPPVWAASEARRIQFWTELTEIHCVEPQKRWWGARGKELGRCLEGVRLKLRDGGWKEAELDEMMVVEANDTDDSYKFSSVSQTPSSLSMSSSSSNDDGDNVNKVMSVWEDSKDFVRILSQRLLLGGWSMRDVVESLGCLTGNDRTVESENGGGGESSIDFEHMSHSCVHDGQSEVIVGVENTR</sequence>
<feature type="compositionally biased region" description="Low complexity" evidence="1">
    <location>
        <begin position="274"/>
        <end position="290"/>
    </location>
</feature>
<comment type="caution">
    <text evidence="2">The sequence shown here is derived from an EMBL/GenBank/DDBJ whole genome shotgun (WGS) entry which is preliminary data.</text>
</comment>
<dbReference type="PANTHER" id="PTHR32011:SF6">
    <property type="entry name" value="KNR4_SMI1-LIKE DOMAIN-CONTAINING PROTEIN"/>
    <property type="match status" value="1"/>
</dbReference>
<evidence type="ECO:0000313" key="2">
    <source>
        <dbReference type="EMBL" id="KAD0137581.1"/>
    </source>
</evidence>